<keyword evidence="3" id="KW-1185">Reference proteome</keyword>
<dbReference type="EMBL" id="JAUSVL010000001">
    <property type="protein sequence ID" value="MDQ0288329.1"/>
    <property type="molecule type" value="Genomic_DNA"/>
</dbReference>
<dbReference type="InterPro" id="IPR011009">
    <property type="entry name" value="Kinase-like_dom_sf"/>
</dbReference>
<dbReference type="Gene3D" id="3.90.1200.10">
    <property type="match status" value="1"/>
</dbReference>
<name>A0AAE3VD60_9BACT</name>
<proteinExistence type="predicted"/>
<comment type="caution">
    <text evidence="2">The sequence shown here is derived from an EMBL/GenBank/DDBJ whole genome shotgun (WGS) entry which is preliminary data.</text>
</comment>
<keyword evidence="2" id="KW-0808">Transferase</keyword>
<protein>
    <submittedName>
        <fullName evidence="2">Aminoglycoside phosphotransferase (APT) family kinase protein</fullName>
    </submittedName>
</protein>
<dbReference type="SUPFAM" id="SSF56112">
    <property type="entry name" value="Protein kinase-like (PK-like)"/>
    <property type="match status" value="1"/>
</dbReference>
<reference evidence="2" key="1">
    <citation type="submission" date="2023-07" db="EMBL/GenBank/DDBJ databases">
        <title>Genomic Encyclopedia of Type Strains, Phase IV (KMG-IV): sequencing the most valuable type-strain genomes for metagenomic binning, comparative biology and taxonomic classification.</title>
        <authorList>
            <person name="Goeker M."/>
        </authorList>
    </citation>
    <scope>NUCLEOTIDE SEQUENCE</scope>
    <source>
        <strain evidence="2">DSM 24202</strain>
    </source>
</reference>
<dbReference type="AlphaFoldDB" id="A0AAE3VD60"/>
<sequence length="336" mass="39275">MEKHYLGHLPKNDPLYGYLRNDIQPLLAGGTEDIDYRVYMMPGSNDVYVYEDASSGRRVVGKFFLSPRQPDYERAARRLGREFRNLALMREHGFDHSPHYIARPLGANYLLNCLLVVEFCYGEQLSAVILRAMEQNDEQLLYDKLGALAFFLAEFHNRTVSDGTVDFAVTCAYMDRLTARLREINAINADELNELNWLRDRWRDQPRMWADRQVYVHGDATPGNFLFGDGLNVISFDLERLHYADRIFDTGRIAGELSYFYMRHRGNKTAAERFIGHFLWEYACHFPDRERAFATMNARVPFYMGITFLRIARNEWIAPDFKAWLIAEAKQCLRSF</sequence>
<organism evidence="2 3">
    <name type="scientific">Oligosphaera ethanolica</name>
    <dbReference type="NCBI Taxonomy" id="760260"/>
    <lineage>
        <taxon>Bacteria</taxon>
        <taxon>Pseudomonadati</taxon>
        <taxon>Lentisphaerota</taxon>
        <taxon>Oligosphaeria</taxon>
        <taxon>Oligosphaerales</taxon>
        <taxon>Oligosphaeraceae</taxon>
        <taxon>Oligosphaera</taxon>
    </lineage>
</organism>
<gene>
    <name evidence="2" type="ORF">J3R75_000436</name>
</gene>
<evidence type="ECO:0000259" key="1">
    <source>
        <dbReference type="Pfam" id="PF01636"/>
    </source>
</evidence>
<dbReference type="Pfam" id="PF01636">
    <property type="entry name" value="APH"/>
    <property type="match status" value="1"/>
</dbReference>
<accession>A0AAE3VD60</accession>
<dbReference type="RefSeq" id="WP_307259650.1">
    <property type="nucleotide sequence ID" value="NZ_JAUSVL010000001.1"/>
</dbReference>
<feature type="domain" description="Aminoglycoside phosphotransferase" evidence="1">
    <location>
        <begin position="44"/>
        <end position="276"/>
    </location>
</feature>
<dbReference type="GO" id="GO:0016301">
    <property type="term" value="F:kinase activity"/>
    <property type="evidence" value="ECO:0007669"/>
    <property type="project" value="UniProtKB-KW"/>
</dbReference>
<dbReference type="Proteomes" id="UP001238163">
    <property type="component" value="Unassembled WGS sequence"/>
</dbReference>
<evidence type="ECO:0000313" key="2">
    <source>
        <dbReference type="EMBL" id="MDQ0288329.1"/>
    </source>
</evidence>
<dbReference type="InterPro" id="IPR002575">
    <property type="entry name" value="Aminoglycoside_PTrfase"/>
</dbReference>
<keyword evidence="2" id="KW-0418">Kinase</keyword>
<evidence type="ECO:0000313" key="3">
    <source>
        <dbReference type="Proteomes" id="UP001238163"/>
    </source>
</evidence>